<organism evidence="2 3">
    <name type="scientific">Acorus gramineus</name>
    <name type="common">Dwarf sweet flag</name>
    <dbReference type="NCBI Taxonomy" id="55184"/>
    <lineage>
        <taxon>Eukaryota</taxon>
        <taxon>Viridiplantae</taxon>
        <taxon>Streptophyta</taxon>
        <taxon>Embryophyta</taxon>
        <taxon>Tracheophyta</taxon>
        <taxon>Spermatophyta</taxon>
        <taxon>Magnoliopsida</taxon>
        <taxon>Liliopsida</taxon>
        <taxon>Acoraceae</taxon>
        <taxon>Acorus</taxon>
    </lineage>
</organism>
<comment type="caution">
    <text evidence="2">The sequence shown here is derived from an EMBL/GenBank/DDBJ whole genome shotgun (WGS) entry which is preliminary data.</text>
</comment>
<feature type="domain" description="Serine hydrolase" evidence="1">
    <location>
        <begin position="9"/>
        <end position="200"/>
    </location>
</feature>
<sequence>MGGLPETIKKPRFLCLHGFRTSGEILKKQIGKWPESVRDELDLFFPDGPCPAGGKSDVEGIFDPPYFEWFQFNKDFMEYKNFDKCLEYIEDLMIKHGPFDGLMGFSQGAILSAALPGFQAQGYAITKVPKIKYVVIIGGAKFQKPEVAEKAYASRIECPSVHFLGEADYLKSYGTALLEEFVDPLVIHHPKGHTVPRLGEWLFPSQPSDVKATVLVGLLIFYMIWTDEKAVEIMQSFIERIKGVESVSPVGDLIGTEREGEEEEACLE</sequence>
<dbReference type="Proteomes" id="UP001179952">
    <property type="component" value="Unassembled WGS sequence"/>
</dbReference>
<dbReference type="AlphaFoldDB" id="A0AAV9BQR4"/>
<name>A0AAV9BQR4_ACOGR</name>
<dbReference type="Gene3D" id="3.40.50.1820">
    <property type="entry name" value="alpha/beta hydrolase"/>
    <property type="match status" value="1"/>
</dbReference>
<gene>
    <name evidence="2" type="ORF">QJS04_geneDACA019644</name>
</gene>
<keyword evidence="3" id="KW-1185">Reference proteome</keyword>
<reference evidence="2" key="1">
    <citation type="journal article" date="2023" name="Nat. Commun.">
        <title>Diploid and tetraploid genomes of Acorus and the evolution of monocots.</title>
        <authorList>
            <person name="Ma L."/>
            <person name="Liu K.W."/>
            <person name="Li Z."/>
            <person name="Hsiao Y.Y."/>
            <person name="Qi Y."/>
            <person name="Fu T."/>
            <person name="Tang G.D."/>
            <person name="Zhang D."/>
            <person name="Sun W.H."/>
            <person name="Liu D.K."/>
            <person name="Li Y."/>
            <person name="Chen G.Z."/>
            <person name="Liu X.D."/>
            <person name="Liao X.Y."/>
            <person name="Jiang Y.T."/>
            <person name="Yu X."/>
            <person name="Hao Y."/>
            <person name="Huang J."/>
            <person name="Zhao X.W."/>
            <person name="Ke S."/>
            <person name="Chen Y.Y."/>
            <person name="Wu W.L."/>
            <person name="Hsu J.L."/>
            <person name="Lin Y.F."/>
            <person name="Huang M.D."/>
            <person name="Li C.Y."/>
            <person name="Huang L."/>
            <person name="Wang Z.W."/>
            <person name="Zhao X."/>
            <person name="Zhong W.Y."/>
            <person name="Peng D.H."/>
            <person name="Ahmad S."/>
            <person name="Lan S."/>
            <person name="Zhang J.S."/>
            <person name="Tsai W.C."/>
            <person name="Van de Peer Y."/>
            <person name="Liu Z.J."/>
        </authorList>
    </citation>
    <scope>NUCLEOTIDE SEQUENCE</scope>
    <source>
        <strain evidence="2">SCP</strain>
    </source>
</reference>
<dbReference type="SUPFAM" id="SSF53474">
    <property type="entry name" value="alpha/beta-Hydrolases"/>
    <property type="match status" value="1"/>
</dbReference>
<dbReference type="PANTHER" id="PTHR22778:SF51">
    <property type="entry name" value="DIHYDROFOLATE REDUCTASE"/>
    <property type="match status" value="1"/>
</dbReference>
<dbReference type="FunFam" id="3.40.50.1820:FF:000133">
    <property type="entry name" value="esterase AGAP003155"/>
    <property type="match status" value="1"/>
</dbReference>
<dbReference type="PANTHER" id="PTHR22778">
    <property type="entry name" value="OVARIAN CANCER GENE-2 PROTEIN-RELATED"/>
    <property type="match status" value="1"/>
</dbReference>
<dbReference type="EMBL" id="JAUJYN010000002">
    <property type="protein sequence ID" value="KAK1278894.1"/>
    <property type="molecule type" value="Genomic_DNA"/>
</dbReference>
<evidence type="ECO:0000313" key="3">
    <source>
        <dbReference type="Proteomes" id="UP001179952"/>
    </source>
</evidence>
<dbReference type="InterPro" id="IPR005645">
    <property type="entry name" value="FSH-like_dom"/>
</dbReference>
<accession>A0AAV9BQR4</accession>
<dbReference type="Pfam" id="PF03959">
    <property type="entry name" value="FSH1"/>
    <property type="match status" value="1"/>
</dbReference>
<evidence type="ECO:0000259" key="1">
    <source>
        <dbReference type="Pfam" id="PF03959"/>
    </source>
</evidence>
<evidence type="ECO:0000313" key="2">
    <source>
        <dbReference type="EMBL" id="KAK1278894.1"/>
    </source>
</evidence>
<dbReference type="InterPro" id="IPR029058">
    <property type="entry name" value="AB_hydrolase_fold"/>
</dbReference>
<reference evidence="2" key="2">
    <citation type="submission" date="2023-06" db="EMBL/GenBank/DDBJ databases">
        <authorList>
            <person name="Ma L."/>
            <person name="Liu K.-W."/>
            <person name="Li Z."/>
            <person name="Hsiao Y.-Y."/>
            <person name="Qi Y."/>
            <person name="Fu T."/>
            <person name="Tang G."/>
            <person name="Zhang D."/>
            <person name="Sun W.-H."/>
            <person name="Liu D.-K."/>
            <person name="Li Y."/>
            <person name="Chen G.-Z."/>
            <person name="Liu X.-D."/>
            <person name="Liao X.-Y."/>
            <person name="Jiang Y.-T."/>
            <person name="Yu X."/>
            <person name="Hao Y."/>
            <person name="Huang J."/>
            <person name="Zhao X.-W."/>
            <person name="Ke S."/>
            <person name="Chen Y.-Y."/>
            <person name="Wu W.-L."/>
            <person name="Hsu J.-L."/>
            <person name="Lin Y.-F."/>
            <person name="Huang M.-D."/>
            <person name="Li C.-Y."/>
            <person name="Huang L."/>
            <person name="Wang Z.-W."/>
            <person name="Zhao X."/>
            <person name="Zhong W.-Y."/>
            <person name="Peng D.-H."/>
            <person name="Ahmad S."/>
            <person name="Lan S."/>
            <person name="Zhang J.-S."/>
            <person name="Tsai W.-C."/>
            <person name="Van De Peer Y."/>
            <person name="Liu Z.-J."/>
        </authorList>
    </citation>
    <scope>NUCLEOTIDE SEQUENCE</scope>
    <source>
        <strain evidence="2">SCP</strain>
        <tissue evidence="2">Leaves</tissue>
    </source>
</reference>
<protein>
    <submittedName>
        <fullName evidence="2">Rhodanese-like domain-containing protein 6</fullName>
    </submittedName>
</protein>
<proteinExistence type="predicted"/>